<comment type="caution">
    <text evidence="1">The sequence shown here is derived from an EMBL/GenBank/DDBJ whole genome shotgun (WGS) entry which is preliminary data.</text>
</comment>
<sequence length="79" mass="8881">MPVADRVKVLMWKNAYLHKKGIDYFRPIGTPPGSVHSSREALEFFWIHTYSHVCHDAAPLMGLAMSGPAMMAARIKGHF</sequence>
<protein>
    <submittedName>
        <fullName evidence="1">Uncharacterized protein</fullName>
    </submittedName>
</protein>
<evidence type="ECO:0000313" key="1">
    <source>
        <dbReference type="EMBL" id="KAK6741191.1"/>
    </source>
</evidence>
<organism evidence="1 2">
    <name type="scientific">Necator americanus</name>
    <name type="common">Human hookworm</name>
    <dbReference type="NCBI Taxonomy" id="51031"/>
    <lineage>
        <taxon>Eukaryota</taxon>
        <taxon>Metazoa</taxon>
        <taxon>Ecdysozoa</taxon>
        <taxon>Nematoda</taxon>
        <taxon>Chromadorea</taxon>
        <taxon>Rhabditida</taxon>
        <taxon>Rhabditina</taxon>
        <taxon>Rhabditomorpha</taxon>
        <taxon>Strongyloidea</taxon>
        <taxon>Ancylostomatidae</taxon>
        <taxon>Bunostominae</taxon>
        <taxon>Necator</taxon>
    </lineage>
</organism>
<dbReference type="Proteomes" id="UP001303046">
    <property type="component" value="Unassembled WGS sequence"/>
</dbReference>
<keyword evidence="2" id="KW-1185">Reference proteome</keyword>
<name>A0ABR1CVM9_NECAM</name>
<dbReference type="EMBL" id="JAVFWL010000003">
    <property type="protein sequence ID" value="KAK6741191.1"/>
    <property type="molecule type" value="Genomic_DNA"/>
</dbReference>
<reference evidence="1 2" key="1">
    <citation type="submission" date="2023-08" db="EMBL/GenBank/DDBJ databases">
        <title>A Necator americanus chromosomal reference genome.</title>
        <authorList>
            <person name="Ilik V."/>
            <person name="Petrzelkova K.J."/>
            <person name="Pardy F."/>
            <person name="Fuh T."/>
            <person name="Niatou-Singa F.S."/>
            <person name="Gouil Q."/>
            <person name="Baker L."/>
            <person name="Ritchie M.E."/>
            <person name="Jex A.R."/>
            <person name="Gazzola D."/>
            <person name="Li H."/>
            <person name="Toshio Fujiwara R."/>
            <person name="Zhan B."/>
            <person name="Aroian R.V."/>
            <person name="Pafco B."/>
            <person name="Schwarz E.M."/>
        </authorList>
    </citation>
    <scope>NUCLEOTIDE SEQUENCE [LARGE SCALE GENOMIC DNA]</scope>
    <source>
        <strain evidence="1 2">Aroian</strain>
        <tissue evidence="1">Whole animal</tissue>
    </source>
</reference>
<proteinExistence type="predicted"/>
<gene>
    <name evidence="1" type="primary">Necator_chrIII.g9960</name>
    <name evidence="1" type="ORF">RB195_009195</name>
</gene>
<accession>A0ABR1CVM9</accession>
<evidence type="ECO:0000313" key="2">
    <source>
        <dbReference type="Proteomes" id="UP001303046"/>
    </source>
</evidence>